<sequence length="87" mass="9668">MSAFKQIGRKVLMGMQYADDLTPLSVRSVDYQMHSAGVDAYWGCELAPLPSHLWKVSEQIEEREQTIGIAIRLRNATVASSMTPDIG</sequence>
<comment type="caution">
    <text evidence="1">The sequence shown here is derived from an EMBL/GenBank/DDBJ whole genome shotgun (WGS) entry which is preliminary data.</text>
</comment>
<reference evidence="1 2" key="1">
    <citation type="submission" date="2018-06" db="EMBL/GenBank/DDBJ databases">
        <title>Genomic Encyclopedia of Archaeal and Bacterial Type Strains, Phase II (KMG-II): from individual species to whole genera.</title>
        <authorList>
            <person name="Goeker M."/>
        </authorList>
    </citation>
    <scope>NUCLEOTIDE SEQUENCE [LARGE SCALE GENOMIC DNA]</scope>
    <source>
        <strain evidence="1 2">DSM 22011</strain>
    </source>
</reference>
<organism evidence="1 2">
    <name type="scientific">Salipiger aestuarii</name>
    <dbReference type="NCBI Taxonomy" id="568098"/>
    <lineage>
        <taxon>Bacteria</taxon>
        <taxon>Pseudomonadati</taxon>
        <taxon>Pseudomonadota</taxon>
        <taxon>Alphaproteobacteria</taxon>
        <taxon>Rhodobacterales</taxon>
        <taxon>Roseobacteraceae</taxon>
        <taxon>Salipiger</taxon>
    </lineage>
</organism>
<name>A0A327YEI5_9RHOB</name>
<dbReference type="Proteomes" id="UP000249165">
    <property type="component" value="Unassembled WGS sequence"/>
</dbReference>
<accession>A0A327YEI5</accession>
<dbReference type="AlphaFoldDB" id="A0A327YEI5"/>
<dbReference type="EMBL" id="QLMG01000009">
    <property type="protein sequence ID" value="RAK19264.1"/>
    <property type="molecule type" value="Genomic_DNA"/>
</dbReference>
<protein>
    <submittedName>
        <fullName evidence="1">Uncharacterized protein</fullName>
    </submittedName>
</protein>
<evidence type="ECO:0000313" key="2">
    <source>
        <dbReference type="Proteomes" id="UP000249165"/>
    </source>
</evidence>
<evidence type="ECO:0000313" key="1">
    <source>
        <dbReference type="EMBL" id="RAK19264.1"/>
    </source>
</evidence>
<keyword evidence="2" id="KW-1185">Reference proteome</keyword>
<gene>
    <name evidence="1" type="ORF">ATI53_100937</name>
</gene>
<proteinExistence type="predicted"/>